<comment type="catalytic activity">
    <reaction evidence="1 9 11">
        <text>1-(5-phospho-beta-D-ribosyl)-5-[(5-phospho-beta-D-ribosylamino)methylideneamino]imidazole-4-carboxamide = 5-[(5-phospho-1-deoxy-D-ribulos-1-ylimino)methylamino]-1-(5-phospho-beta-D-ribosyl)imidazole-4-carboxamide</text>
        <dbReference type="Rhea" id="RHEA:15469"/>
        <dbReference type="ChEBI" id="CHEBI:58435"/>
        <dbReference type="ChEBI" id="CHEBI:58525"/>
        <dbReference type="EC" id="5.3.1.16"/>
    </reaction>
</comment>
<dbReference type="UniPathway" id="UPA00031">
    <property type="reaction ID" value="UER00009"/>
</dbReference>
<dbReference type="InterPro" id="IPR006063">
    <property type="entry name" value="HisA_bact_arch"/>
</dbReference>
<evidence type="ECO:0000256" key="10">
    <source>
        <dbReference type="RuleBase" id="RU003657"/>
    </source>
</evidence>
<evidence type="ECO:0000256" key="3">
    <source>
        <dbReference type="ARBA" id="ARBA00005133"/>
    </source>
</evidence>
<sequence length="253" mass="26980">MLLIPAIDLKDGHCVRLVQGDMDQSTTFGEQPQLVAQRWLDAGARRLHLVDLNGAFAGKPKNLAAIKAILKEVDGQVPVQLGGGIRDLDTIEQYIDSGIQYVIIGTAAVKNPGFLRDACSAFGGHIIVGLDAKDGKVATDGWSKVTGVDVIELARKFEDYGVESIIYTDIGRDGMLSGINIDATVRLAQAVDIPIIASGGLKGMDDIERLLQVQDEGIEGVICGRAIYTGDLDFASAQARVDEFEDGEGDPAE</sequence>
<dbReference type="HAMAP" id="MF_01014">
    <property type="entry name" value="HisA"/>
    <property type="match status" value="1"/>
</dbReference>
<dbReference type="Gene3D" id="3.20.20.70">
    <property type="entry name" value="Aldolase class I"/>
    <property type="match status" value="1"/>
</dbReference>
<dbReference type="Proteomes" id="UP000217999">
    <property type="component" value="Unassembled WGS sequence"/>
</dbReference>
<dbReference type="Proteomes" id="UP000218439">
    <property type="component" value="Unassembled WGS sequence"/>
</dbReference>
<evidence type="ECO:0000256" key="2">
    <source>
        <dbReference type="ARBA" id="ARBA00004496"/>
    </source>
</evidence>
<evidence type="ECO:0000313" key="14">
    <source>
        <dbReference type="Proteomes" id="UP000217999"/>
    </source>
</evidence>
<dbReference type="PANTHER" id="PTHR43090:SF2">
    <property type="entry name" value="1-(5-PHOSPHORIBOSYL)-5-[(5-PHOSPHORIBOSYLAMINO)METHYLIDENEAMINO] IMIDAZOLE-4-CARBOXAMIDE ISOMERASE"/>
    <property type="match status" value="1"/>
</dbReference>
<dbReference type="Pfam" id="PF00977">
    <property type="entry name" value="His_biosynth"/>
    <property type="match status" value="1"/>
</dbReference>
<evidence type="ECO:0000256" key="1">
    <source>
        <dbReference type="ARBA" id="ARBA00000901"/>
    </source>
</evidence>
<dbReference type="InterPro" id="IPR013785">
    <property type="entry name" value="Aldolase_TIM"/>
</dbReference>
<reference evidence="14 15" key="1">
    <citation type="submission" date="2017-08" db="EMBL/GenBank/DDBJ databases">
        <title>WGS of Clinical strains of the CDC Group NO-1 linked to zoonotic infections in humans.</title>
        <authorList>
            <person name="Bernier A.-M."/>
            <person name="Bernard K."/>
        </authorList>
    </citation>
    <scope>NUCLEOTIDE SEQUENCE [LARGE SCALE GENOMIC DNA]</scope>
    <source>
        <strain evidence="12 14">NML03-0146</strain>
        <strain evidence="13 15">NML120219</strain>
    </source>
</reference>
<evidence type="ECO:0000313" key="13">
    <source>
        <dbReference type="EMBL" id="PAT43074.1"/>
    </source>
</evidence>
<accession>A0A2A2AZE8</accession>
<evidence type="ECO:0000313" key="15">
    <source>
        <dbReference type="Proteomes" id="UP000218439"/>
    </source>
</evidence>
<evidence type="ECO:0000256" key="8">
    <source>
        <dbReference type="ARBA" id="ARBA00023235"/>
    </source>
</evidence>
<dbReference type="GO" id="GO:0005737">
    <property type="term" value="C:cytoplasm"/>
    <property type="evidence" value="ECO:0007669"/>
    <property type="project" value="UniProtKB-SubCell"/>
</dbReference>
<dbReference type="GO" id="GO:0000162">
    <property type="term" value="P:L-tryptophan biosynthetic process"/>
    <property type="evidence" value="ECO:0007669"/>
    <property type="project" value="TreeGrafter"/>
</dbReference>
<feature type="active site" description="Proton donor" evidence="9">
    <location>
        <position position="131"/>
    </location>
</feature>
<dbReference type="AlphaFoldDB" id="A0A2A2A8F2"/>
<organism evidence="12 14">
    <name type="scientific">Vandammella animalimorsus</name>
    <dbReference type="NCBI Taxonomy" id="2029117"/>
    <lineage>
        <taxon>Bacteria</taxon>
        <taxon>Pseudomonadati</taxon>
        <taxon>Pseudomonadota</taxon>
        <taxon>Betaproteobacteria</taxon>
        <taxon>Burkholderiales</taxon>
        <taxon>Comamonadaceae</taxon>
        <taxon>Vandammella</taxon>
    </lineage>
</organism>
<gene>
    <name evidence="9 12" type="primary">hisA</name>
    <name evidence="12" type="ORF">CK620_10690</name>
    <name evidence="13" type="ORF">CK621_05955</name>
</gene>
<proteinExistence type="inferred from homology"/>
<protein>
    <recommendedName>
        <fullName evidence="9 11">1-(5-phosphoribosyl)-5-[(5-phosphoribosylamino)methylideneamino] imidazole-4-carboxamide isomerase</fullName>
        <ecNumber evidence="9 11">5.3.1.16</ecNumber>
    </recommendedName>
    <alternativeName>
        <fullName evidence="9">Phosphoribosylformimino-5-aminoimidazole carboxamide ribotide isomerase</fullName>
    </alternativeName>
</protein>
<dbReference type="GO" id="GO:0000105">
    <property type="term" value="P:L-histidine biosynthetic process"/>
    <property type="evidence" value="ECO:0007669"/>
    <property type="project" value="UniProtKB-UniRule"/>
</dbReference>
<evidence type="ECO:0000256" key="5">
    <source>
        <dbReference type="ARBA" id="ARBA00022490"/>
    </source>
</evidence>
<evidence type="ECO:0000313" key="12">
    <source>
        <dbReference type="EMBL" id="PAT34106.1"/>
    </source>
</evidence>
<comment type="pathway">
    <text evidence="3 9 11">Amino-acid biosynthesis; L-histidine biosynthesis; L-histidine from 5-phospho-alpha-D-ribose 1-diphosphate: step 4/9.</text>
</comment>
<dbReference type="InterPro" id="IPR006062">
    <property type="entry name" value="His_biosynth"/>
</dbReference>
<name>A0A2A2A8F2_9BURK</name>
<dbReference type="PANTHER" id="PTHR43090">
    <property type="entry name" value="1-(5-PHOSPHORIBOSYL)-5-[(5-PHOSPHORIBOSYLAMINO)METHYLIDENEAMINO] IMIDAZOLE-4-CARBOXAMIDE ISOMERASE"/>
    <property type="match status" value="1"/>
</dbReference>
<keyword evidence="8 9" id="KW-0413">Isomerase</keyword>
<dbReference type="CDD" id="cd04732">
    <property type="entry name" value="HisA"/>
    <property type="match status" value="1"/>
</dbReference>
<comment type="subcellular location">
    <subcellularLocation>
        <location evidence="2 9 11">Cytoplasm</location>
    </subcellularLocation>
</comment>
<dbReference type="NCBIfam" id="TIGR00007">
    <property type="entry name" value="1-(5-phosphoribosyl)-5-[(5-phosphoribosylamino)methylideneamino]imidazole-4-carboxamide isomerase"/>
    <property type="match status" value="1"/>
</dbReference>
<evidence type="ECO:0000256" key="7">
    <source>
        <dbReference type="ARBA" id="ARBA00023102"/>
    </source>
</evidence>
<evidence type="ECO:0000256" key="9">
    <source>
        <dbReference type="HAMAP-Rule" id="MF_01014"/>
    </source>
</evidence>
<dbReference type="SUPFAM" id="SSF51366">
    <property type="entry name" value="Ribulose-phoshate binding barrel"/>
    <property type="match status" value="1"/>
</dbReference>
<dbReference type="InterPro" id="IPR011060">
    <property type="entry name" value="RibuloseP-bd_barrel"/>
</dbReference>
<keyword evidence="7 9" id="KW-0368">Histidine biosynthesis</keyword>
<dbReference type="EC" id="5.3.1.16" evidence="9 11"/>
<evidence type="ECO:0000256" key="6">
    <source>
        <dbReference type="ARBA" id="ARBA00022605"/>
    </source>
</evidence>
<dbReference type="InterPro" id="IPR044524">
    <property type="entry name" value="Isoase_HisA-like"/>
</dbReference>
<accession>A0A2A2A8F2</accession>
<feature type="active site" description="Proton acceptor" evidence="9">
    <location>
        <position position="8"/>
    </location>
</feature>
<keyword evidence="6 9" id="KW-0028">Amino-acid biosynthesis</keyword>
<dbReference type="EMBL" id="NSJF01000005">
    <property type="protein sequence ID" value="PAT34106.1"/>
    <property type="molecule type" value="Genomic_DNA"/>
</dbReference>
<evidence type="ECO:0000256" key="11">
    <source>
        <dbReference type="RuleBase" id="RU003658"/>
    </source>
</evidence>
<comment type="similarity">
    <text evidence="4 9 10">Belongs to the HisA/HisF family.</text>
</comment>
<dbReference type="NCBIfam" id="NF010112">
    <property type="entry name" value="PRK13585.1"/>
    <property type="match status" value="1"/>
</dbReference>
<comment type="caution">
    <text evidence="12">The sequence shown here is derived from an EMBL/GenBank/DDBJ whole genome shotgun (WGS) entry which is preliminary data.</text>
</comment>
<dbReference type="FunFam" id="3.20.20.70:FF:000009">
    <property type="entry name" value="1-(5-phosphoribosyl)-5-[(5-phosphoribosylamino)methylideneamino] imidazole-4-carboxamide isomerase"/>
    <property type="match status" value="1"/>
</dbReference>
<keyword evidence="5 9" id="KW-0963">Cytoplasm</keyword>
<dbReference type="InterPro" id="IPR023016">
    <property type="entry name" value="HisA/PriA"/>
</dbReference>
<evidence type="ECO:0000256" key="4">
    <source>
        <dbReference type="ARBA" id="ARBA00009667"/>
    </source>
</evidence>
<dbReference type="GO" id="GO:0003949">
    <property type="term" value="F:1-(5-phosphoribosyl)-5-[(5-phosphoribosylamino)methylideneamino]imidazole-4-carboxamide isomerase activity"/>
    <property type="evidence" value="ECO:0007669"/>
    <property type="project" value="UniProtKB-UniRule"/>
</dbReference>
<dbReference type="RefSeq" id="WP_095550278.1">
    <property type="nucleotide sequence ID" value="NZ_NSJE01000007.1"/>
</dbReference>
<dbReference type="EMBL" id="NSJE01000007">
    <property type="protein sequence ID" value="PAT43074.1"/>
    <property type="molecule type" value="Genomic_DNA"/>
</dbReference>